<feature type="region of interest" description="Disordered" evidence="1">
    <location>
        <begin position="142"/>
        <end position="318"/>
    </location>
</feature>
<gene>
    <name evidence="2" type="ORF">A9Z42_0091350</name>
</gene>
<comment type="caution">
    <text evidence="2">The sequence shown here is derived from an EMBL/GenBank/DDBJ whole genome shotgun (WGS) entry which is preliminary data.</text>
</comment>
<organism evidence="2 3">
    <name type="scientific">Trichoderma parareesei</name>
    <name type="common">Filamentous fungus</name>
    <dbReference type="NCBI Taxonomy" id="858221"/>
    <lineage>
        <taxon>Eukaryota</taxon>
        <taxon>Fungi</taxon>
        <taxon>Dikarya</taxon>
        <taxon>Ascomycota</taxon>
        <taxon>Pezizomycotina</taxon>
        <taxon>Sordariomycetes</taxon>
        <taxon>Hypocreomycetidae</taxon>
        <taxon>Hypocreales</taxon>
        <taxon>Hypocreaceae</taxon>
        <taxon>Trichoderma</taxon>
    </lineage>
</organism>
<protein>
    <submittedName>
        <fullName evidence="2">Uncharacterized protein</fullName>
    </submittedName>
</protein>
<sequence>MSQSPTTGQHQIQSDEKCYPPCIYHTLEEKKLYKKLKDVYLDNYTTWDAESREAWPYIVEHASLPKSTVGKITNHSIARNMMGTKVTWAHVVALRVIYKAQIFKSKKLMKLIRDKYPRSNFNTYAFHDHYRKHVKVDEEVKAEKAAQKKPVVTSNAREPRDCVERPVRETSQPATRRLNESSNGFLSDEEDARQSTWIVAAPSFTRPGPTAAAENRGGEGHTAISQQDKDGANHRRHVAYPSNQRERALPEDIEGESEISHSAACDVPFRKQRKEKPSTAANDERIHATSSGKGRHRQGEASGSSSREEEDRGDELDRFIEALTGFGKSLSEHSKAVHRNSELLERLTEQIRKRGSKRA</sequence>
<name>A0A2H2ZRC7_TRIPA</name>
<proteinExistence type="predicted"/>
<evidence type="ECO:0000313" key="3">
    <source>
        <dbReference type="Proteomes" id="UP000219286"/>
    </source>
</evidence>
<feature type="compositionally biased region" description="Polar residues" evidence="1">
    <location>
        <begin position="169"/>
        <end position="185"/>
    </location>
</feature>
<evidence type="ECO:0000256" key="1">
    <source>
        <dbReference type="SAM" id="MobiDB-lite"/>
    </source>
</evidence>
<feature type="compositionally biased region" description="Basic and acidic residues" evidence="1">
    <location>
        <begin position="157"/>
        <end position="168"/>
    </location>
</feature>
<dbReference type="AlphaFoldDB" id="A0A2H2ZRC7"/>
<keyword evidence="3" id="KW-1185">Reference proteome</keyword>
<reference evidence="2 3" key="1">
    <citation type="journal article" date="2015" name="Genome Announc.">
        <title>Genome sequence and annotation of Trichoderma parareesei, the ancestor of the cellulase producer Trichoderma reesei.</title>
        <authorList>
            <person name="Yang D."/>
            <person name="Pomraning K."/>
            <person name="Kopchinskiy A."/>
            <person name="Karimi Aghcheh R."/>
            <person name="Atanasova L."/>
            <person name="Chenthamara K."/>
            <person name="Baker S.E."/>
            <person name="Zhang R."/>
            <person name="Shen Q."/>
            <person name="Freitag M."/>
            <person name="Kubicek C.P."/>
            <person name="Druzhinina I.S."/>
        </authorList>
    </citation>
    <scope>NUCLEOTIDE SEQUENCE [LARGE SCALE GENOMIC DNA]</scope>
    <source>
        <strain evidence="2 3">CBS 125925</strain>
    </source>
</reference>
<dbReference type="EMBL" id="LFMI01000827">
    <property type="protein sequence ID" value="OTA08208.1"/>
    <property type="molecule type" value="Genomic_DNA"/>
</dbReference>
<dbReference type="OrthoDB" id="4928184at2759"/>
<accession>A0A2H2ZRC7</accession>
<evidence type="ECO:0000313" key="2">
    <source>
        <dbReference type="EMBL" id="OTA08208.1"/>
    </source>
</evidence>
<dbReference type="Proteomes" id="UP000219286">
    <property type="component" value="Unassembled WGS sequence"/>
</dbReference>
<feature type="compositionally biased region" description="Basic and acidic residues" evidence="1">
    <location>
        <begin position="306"/>
        <end position="318"/>
    </location>
</feature>